<gene>
    <name evidence="3" type="ORF">IMSHALPRED_007758</name>
</gene>
<reference evidence="3" key="1">
    <citation type="submission" date="2021-03" db="EMBL/GenBank/DDBJ databases">
        <authorList>
            <person name="Tagirdzhanova G."/>
        </authorList>
    </citation>
    <scope>NUCLEOTIDE SEQUENCE</scope>
</reference>
<feature type="region of interest" description="Disordered" evidence="1">
    <location>
        <begin position="1"/>
        <end position="47"/>
    </location>
</feature>
<protein>
    <recommendedName>
        <fullName evidence="2">Apple domain-containing protein</fullName>
    </recommendedName>
</protein>
<organism evidence="3 4">
    <name type="scientific">Imshaugia aleurites</name>
    <dbReference type="NCBI Taxonomy" id="172621"/>
    <lineage>
        <taxon>Eukaryota</taxon>
        <taxon>Fungi</taxon>
        <taxon>Dikarya</taxon>
        <taxon>Ascomycota</taxon>
        <taxon>Pezizomycotina</taxon>
        <taxon>Lecanoromycetes</taxon>
        <taxon>OSLEUM clade</taxon>
        <taxon>Lecanoromycetidae</taxon>
        <taxon>Lecanorales</taxon>
        <taxon>Lecanorineae</taxon>
        <taxon>Parmeliaceae</taxon>
        <taxon>Imshaugia</taxon>
    </lineage>
</organism>
<dbReference type="Proteomes" id="UP000664534">
    <property type="component" value="Unassembled WGS sequence"/>
</dbReference>
<dbReference type="PROSITE" id="PS50948">
    <property type="entry name" value="PAN"/>
    <property type="match status" value="2"/>
</dbReference>
<comment type="caution">
    <text evidence="3">The sequence shown here is derived from an EMBL/GenBank/DDBJ whole genome shotgun (WGS) entry which is preliminary data.</text>
</comment>
<dbReference type="AlphaFoldDB" id="A0A8H3FQD1"/>
<sequence>MKTTAQLSTAKTTASSTVETTAKTTAKSIATSAPQAPTTTSSKCTTTTTAKMSSSTLSTIKSSTLSSISQNTVTTASKQSSTTLTTSKAASMVSVPSTSKGTTSTTPSGGISTGISTATTSAVSSHSVLSVSSGVVTTIPISVVNSILSNSVIIPPLLPSTAVSSLPSTAPTATTTITPTAAATTSAPASTTLCDNPPPDSICGGQEGYFEPYAPGYMGYETVDSLGDCVALCESTAYCNSFNYEYDDTLCTTSSGNASTLDFSTEYGGNSNIFDIGCFTCQPYTAPPVTYMCTTDPNIAEDSPGTECGVAADPSDTTDSFFVASYTIDSVEDCDINCTDTGPCFSFSYDMTDSACNLYSTDVADLDITPDADSTVLFYDFNCYDCTQEPYPGAGET</sequence>
<dbReference type="InterPro" id="IPR003609">
    <property type="entry name" value="Pan_app"/>
</dbReference>
<evidence type="ECO:0000313" key="4">
    <source>
        <dbReference type="Proteomes" id="UP000664534"/>
    </source>
</evidence>
<dbReference type="Pfam" id="PF00024">
    <property type="entry name" value="PAN_1"/>
    <property type="match status" value="2"/>
</dbReference>
<proteinExistence type="predicted"/>
<dbReference type="Gene3D" id="3.50.4.10">
    <property type="entry name" value="Hepatocyte Growth Factor"/>
    <property type="match status" value="1"/>
</dbReference>
<dbReference type="SUPFAM" id="SSF57414">
    <property type="entry name" value="Hairpin loop containing domain-like"/>
    <property type="match status" value="2"/>
</dbReference>
<evidence type="ECO:0000256" key="1">
    <source>
        <dbReference type="SAM" id="MobiDB-lite"/>
    </source>
</evidence>
<evidence type="ECO:0000313" key="3">
    <source>
        <dbReference type="EMBL" id="CAF9928846.1"/>
    </source>
</evidence>
<feature type="domain" description="Apple" evidence="2">
    <location>
        <begin position="308"/>
        <end position="383"/>
    </location>
</feature>
<feature type="domain" description="Apple" evidence="2">
    <location>
        <begin position="203"/>
        <end position="278"/>
    </location>
</feature>
<name>A0A8H3FQD1_9LECA</name>
<evidence type="ECO:0000259" key="2">
    <source>
        <dbReference type="PROSITE" id="PS50948"/>
    </source>
</evidence>
<dbReference type="EMBL" id="CAJPDT010000051">
    <property type="protein sequence ID" value="CAF9928846.1"/>
    <property type="molecule type" value="Genomic_DNA"/>
</dbReference>
<keyword evidence="4" id="KW-1185">Reference proteome</keyword>
<feature type="compositionally biased region" description="Polar residues" evidence="1">
    <location>
        <begin position="1"/>
        <end position="19"/>
    </location>
</feature>
<feature type="compositionally biased region" description="Low complexity" evidence="1">
    <location>
        <begin position="20"/>
        <end position="47"/>
    </location>
</feature>
<feature type="region of interest" description="Disordered" evidence="1">
    <location>
        <begin position="76"/>
        <end position="111"/>
    </location>
</feature>
<accession>A0A8H3FQD1</accession>